<gene>
    <name evidence="5" type="ORF">HA46_10450</name>
</gene>
<dbReference type="Pfam" id="PF07057">
    <property type="entry name" value="TraI_C"/>
    <property type="match status" value="1"/>
</dbReference>
<proteinExistence type="predicted"/>
<comment type="caution">
    <text evidence="5">The sequence shown here is derived from an EMBL/GenBank/DDBJ whole genome shotgun (WGS) entry which is preliminary data.</text>
</comment>
<dbReference type="RefSeq" id="WP_084884198.1">
    <property type="nucleotide sequence ID" value="NZ_MLJJ01000016.1"/>
</dbReference>
<evidence type="ECO:0000259" key="4">
    <source>
        <dbReference type="Pfam" id="PF18340"/>
    </source>
</evidence>
<feature type="compositionally biased region" description="Basic and acidic residues" evidence="1">
    <location>
        <begin position="295"/>
        <end position="313"/>
    </location>
</feature>
<feature type="compositionally biased region" description="Low complexity" evidence="1">
    <location>
        <begin position="1595"/>
        <end position="1605"/>
    </location>
</feature>
<dbReference type="InterPro" id="IPR014862">
    <property type="entry name" value="TrwC"/>
</dbReference>
<feature type="region of interest" description="Disordered" evidence="1">
    <location>
        <begin position="295"/>
        <end position="320"/>
    </location>
</feature>
<name>A0ABX3URU8_9GAMM</name>
<dbReference type="NCBIfam" id="TIGR02760">
    <property type="entry name" value="TraI_TIGR"/>
    <property type="match status" value="1"/>
</dbReference>
<feature type="compositionally biased region" description="Basic and acidic residues" evidence="1">
    <location>
        <begin position="1690"/>
        <end position="1712"/>
    </location>
</feature>
<dbReference type="CDD" id="cd17933">
    <property type="entry name" value="DEXSc_RecD-like"/>
    <property type="match status" value="1"/>
</dbReference>
<protein>
    <submittedName>
        <fullName evidence="5">Conjugative transfer relaxase/helicase TraI</fullName>
    </submittedName>
</protein>
<dbReference type="InterPro" id="IPR040668">
    <property type="entry name" value="TraI_2B"/>
</dbReference>
<dbReference type="SUPFAM" id="SSF55464">
    <property type="entry name" value="Origin of replication-binding domain, RBD-like"/>
    <property type="match status" value="1"/>
</dbReference>
<feature type="domain" description="DNA helicase TraI type C-terminal" evidence="2">
    <location>
        <begin position="1455"/>
        <end position="1595"/>
    </location>
</feature>
<organism evidence="5 6">
    <name type="scientific">Pantoea septica</name>
    <dbReference type="NCBI Taxonomy" id="472695"/>
    <lineage>
        <taxon>Bacteria</taxon>
        <taxon>Pseudomonadati</taxon>
        <taxon>Pseudomonadota</taxon>
        <taxon>Gammaproteobacteria</taxon>
        <taxon>Enterobacterales</taxon>
        <taxon>Erwiniaceae</taxon>
        <taxon>Pantoea</taxon>
    </lineage>
</organism>
<evidence type="ECO:0000259" key="2">
    <source>
        <dbReference type="Pfam" id="PF07057"/>
    </source>
</evidence>
<dbReference type="Pfam" id="PF13604">
    <property type="entry name" value="AAA_30"/>
    <property type="match status" value="1"/>
</dbReference>
<dbReference type="Proteomes" id="UP000193785">
    <property type="component" value="Unassembled WGS sequence"/>
</dbReference>
<dbReference type="Gene3D" id="3.40.50.300">
    <property type="entry name" value="P-loop containing nucleotide triphosphate hydrolases"/>
    <property type="match status" value="1"/>
</dbReference>
<feature type="domain" description="TraI 2B/2B-like" evidence="4">
    <location>
        <begin position="630"/>
        <end position="708"/>
    </location>
</feature>
<keyword evidence="6" id="KW-1185">Reference proteome</keyword>
<dbReference type="InterPro" id="IPR009767">
    <property type="entry name" value="DNA_helicase_TraI_C"/>
</dbReference>
<dbReference type="SUPFAM" id="SSF52540">
    <property type="entry name" value="P-loop containing nucleoside triphosphate hydrolases"/>
    <property type="match status" value="2"/>
</dbReference>
<evidence type="ECO:0000313" key="5">
    <source>
        <dbReference type="EMBL" id="ORM99052.1"/>
    </source>
</evidence>
<dbReference type="InterPro" id="IPR027417">
    <property type="entry name" value="P-loop_NTPase"/>
</dbReference>
<accession>A0ABX3URU8</accession>
<feature type="compositionally biased region" description="Basic and acidic residues" evidence="1">
    <location>
        <begin position="1667"/>
        <end position="1682"/>
    </location>
</feature>
<dbReference type="NCBIfam" id="NF041492">
    <property type="entry name" value="MobF"/>
    <property type="match status" value="1"/>
</dbReference>
<dbReference type="NCBIfam" id="TIGR02686">
    <property type="entry name" value="relax_trwC"/>
    <property type="match status" value="1"/>
</dbReference>
<evidence type="ECO:0000259" key="3">
    <source>
        <dbReference type="Pfam" id="PF08751"/>
    </source>
</evidence>
<dbReference type="EMBL" id="MLJJ01000016">
    <property type="protein sequence ID" value="ORM99052.1"/>
    <property type="molecule type" value="Genomic_DNA"/>
</dbReference>
<feature type="region of interest" description="Disordered" evidence="1">
    <location>
        <begin position="1582"/>
        <end position="1712"/>
    </location>
</feature>
<feature type="domain" description="TrwC relaxase" evidence="3">
    <location>
        <begin position="10"/>
        <end position="282"/>
    </location>
</feature>
<reference evidence="5 6" key="1">
    <citation type="journal article" date="2017" name="Antonie Van Leeuwenhoek">
        <title>Phylogenomic resolution of the bacterial genus Pantoea and its relationship with Erwinia and Tatumella.</title>
        <authorList>
            <person name="Palmer M."/>
            <person name="Steenkamp E.T."/>
            <person name="Coetzee M.P."/>
            <person name="Chan W.Y."/>
            <person name="van Zyl E."/>
            <person name="De Maayer P."/>
            <person name="Coutinho T.A."/>
            <person name="Blom J."/>
            <person name="Smits T.H."/>
            <person name="Duffy B."/>
            <person name="Venter S.N."/>
        </authorList>
    </citation>
    <scope>NUCLEOTIDE SEQUENCE [LARGE SCALE GENOMIC DNA]</scope>
    <source>
        <strain evidence="5 6">LMG 5345</strain>
    </source>
</reference>
<sequence>MLSVSAVKSAGKAGAYYTNEDNYYFLGEQSTEWYGTGAENLGLEGPVNRDTFVAVLEGQLPDGTDMRRMEGGVNKHRPGYDLTFSAPKSASVLALVTGDTFLVDAHKEAVRRTLDEVEKLATTRTMTDGITEMEKTGNLVIATFMHDTSRNLEPQMHTHAVVANATLSQNGWKTLSTDISGKQGFTDVVWNEQVSIGALYRGHYRSIIEPAGYQTEDTGPRGEWDITGVPVKPFSSRRQDILDLVGENATAKQKSMAALDSRQAKHFEDPETLREHWQSVLEDTGFDVETFREELAERQQQREAESAGQEEKAATPSVLDGAVREAIERLSSKSVRVTYDDVMTSVLNHVPVREGVYGQARKAIDSAIGHGQLIAVDKNQTLFTTAAHVRDEARLSQLAAGLAEKRGGLTAPAGERGVLAQVADADRAVSLIDVRGGTQFISDLNNSIMAMASENRRPLVVVAADGAARKRQLATFGDKPGVQLMTAEEMKSAELPARPLVLVAEAERFNTSGLHDVLKTAAQHDGATLVTDTHARRTAGFASEVLSAAGVKQFTASPKTENVRVTMVQKDTVEDRLSVAARYYAQEKAQGRQVSLQAGNARTRDQLTIRTREILADEGQLGRVLGEATVRVPVWLDASNRNDRSVYRAGMVLEHHEGQGQKSVFTIAGVSERHNLLTLKDEKGQTQGVSISSIDSHYRLYREKKLELREGEQLRATADLGSRAGSGERLTVTGVKEGRWLFKDTITMENAKGERVRLDRNAPLYADYAYAESFGATRRTEGRVVAVLAGKEVNDATVNMLRRSGSDVIAFTPLDEATIGRRLEENRPVVSVTQGIKSLAGESELTDALRELESRKMSQPERAMRLAIEKATGTDVTFTGVRALAGVINTDRSITPERAQEELSRLVQRGEIFELSGEQGAAGKYISRENFENEVSILRHVAEGKNSVKPLLAGGLSEEKAAGLTDGQREAGNLILTTRDRFTAIQGYAGVGKTTQFRTVAAALATADNAPDIRGLAPTHRAVSELSDAGIPAQTIASFLSESSQWQAAGQARDFRNTVFVIDESSMNGNAQLASLMDVIAEGGGRAVLSGDQDQLKSLESGAPFALALERSAADVAVMKEIVRQIPALKPAVEAVIAGNVREAVRITADTSPQSVPRQPDAYVPESSAMDGKTMAVADETSGPGQAPADKEGPDLIGMIADDYSGRTPEARDNTLIVAELNADREAINSAVHNRLQAQGALGDGVTVPLLVRVNNSNADLGRQKFWEAQEGNVVRRGEQYFRVEETDKESGVVRMAGLDGAPDRWIRPAELRKEDVAVFKEVEREISTGEKVRLTATDRDRNVRASDMAVVSGITEEGKILIDTGDRQLSFDPAARYADRHMDYGYAVTTYSSQGASVKYLIGLFGEEGARGRMAALDSTYVELSRAKEHVQTYFDNLSGWAAKVESKSGRRQTVHDVLMRAEDVRADREIQAWDKSLPVSGTRLADRVDQDLTVDARFMAGKTPEMLWPVINEHGRQRGNWHVPVSPSTGEVDFSAAHYEGAADGSRIVLQRGEKHGKVLEAADVAQALQLMKDNPESPVVLSADHSERPDARGASAAATSGGEELDRREAEALEKAVKAALGQEEKEPEPVAPEEARSAPDDRESEREAALAAALEELQEEEAFDYRDYDLSPEREDRTAMMNDEVNVMRHERSEPEPEFGHKPQKTLE</sequence>
<dbReference type="Pfam" id="PF08751">
    <property type="entry name" value="TrwC"/>
    <property type="match status" value="1"/>
</dbReference>
<dbReference type="InterPro" id="IPR014129">
    <property type="entry name" value="Conjug_relaxase_TraI"/>
</dbReference>
<evidence type="ECO:0000256" key="1">
    <source>
        <dbReference type="SAM" id="MobiDB-lite"/>
    </source>
</evidence>
<feature type="compositionally biased region" description="Basic and acidic residues" evidence="1">
    <location>
        <begin position="1607"/>
        <end position="1652"/>
    </location>
</feature>
<dbReference type="Pfam" id="PF18340">
    <property type="entry name" value="TraI_2B"/>
    <property type="match status" value="1"/>
</dbReference>
<evidence type="ECO:0000313" key="6">
    <source>
        <dbReference type="Proteomes" id="UP000193785"/>
    </source>
</evidence>
<dbReference type="InterPro" id="IPR014059">
    <property type="entry name" value="TraI/TrwC_relax"/>
</dbReference>